<keyword evidence="2" id="KW-1185">Reference proteome</keyword>
<protein>
    <submittedName>
        <fullName evidence="1">Uncharacterized protein</fullName>
    </submittedName>
</protein>
<dbReference type="PROSITE" id="PS51318">
    <property type="entry name" value="TAT"/>
    <property type="match status" value="1"/>
</dbReference>
<organism evidence="1 2">
    <name type="scientific">Novosphingobium decolorationis</name>
    <dbReference type="NCBI Taxonomy" id="2698673"/>
    <lineage>
        <taxon>Bacteria</taxon>
        <taxon>Pseudomonadati</taxon>
        <taxon>Pseudomonadota</taxon>
        <taxon>Alphaproteobacteria</taxon>
        <taxon>Sphingomonadales</taxon>
        <taxon>Sphingomonadaceae</taxon>
        <taxon>Novosphingobium</taxon>
    </lineage>
</organism>
<dbReference type="EMBL" id="CP054856">
    <property type="protein sequence ID" value="QVM85305.1"/>
    <property type="molecule type" value="Genomic_DNA"/>
</dbReference>
<gene>
    <name evidence="1" type="ORF">HT578_17830</name>
</gene>
<evidence type="ECO:0000313" key="2">
    <source>
        <dbReference type="Proteomes" id="UP000677126"/>
    </source>
</evidence>
<dbReference type="RefSeq" id="WP_213500941.1">
    <property type="nucleotide sequence ID" value="NZ_CP054856.1"/>
</dbReference>
<proteinExistence type="predicted"/>
<reference evidence="1 2" key="1">
    <citation type="journal article" date="2021" name="Int. J. Syst. Evol. Microbiol.">
        <title>Novosphingobium decolorationis sp. nov., an aniline blue-decolourizing bacterium isolated from East Pacific sediment.</title>
        <authorList>
            <person name="Chen X."/>
            <person name="Dong B."/>
            <person name="Chen T."/>
            <person name="Ren N."/>
            <person name="Wang J."/>
            <person name="Xu Y."/>
            <person name="Yang J."/>
            <person name="Zhu S."/>
            <person name="Chen J."/>
        </authorList>
    </citation>
    <scope>NUCLEOTIDE SEQUENCE [LARGE SCALE GENOMIC DNA]</scope>
    <source>
        <strain evidence="1 2">502str22</strain>
    </source>
</reference>
<name>A0ABX8E7Y9_9SPHN</name>
<evidence type="ECO:0000313" key="1">
    <source>
        <dbReference type="EMBL" id="QVM85305.1"/>
    </source>
</evidence>
<dbReference type="Proteomes" id="UP000677126">
    <property type="component" value="Chromosome"/>
</dbReference>
<accession>A0ABX8E7Y9</accession>
<sequence>MMDRRDVIKLGAGASLTLGLPVRALAADTRPVDLWVADSRYPLAGAPMAPALRAFSIDGDVTDLWRDLVDPLWRQPGTGLAGLTGRDALFVLEQLAWSRGRRVVERASYAPQIDRLPQLVRWRIAPHHPSSKAHP</sequence>
<dbReference type="InterPro" id="IPR006311">
    <property type="entry name" value="TAT_signal"/>
</dbReference>